<evidence type="ECO:0000256" key="14">
    <source>
        <dbReference type="ARBA" id="ARBA00049136"/>
    </source>
</evidence>
<evidence type="ECO:0000256" key="15">
    <source>
        <dbReference type="ARBA" id="ARBA00049193"/>
    </source>
</evidence>
<comment type="catalytic activity">
    <reaction evidence="15">
        <text>N(6)-(2E)-butenoyl-L-lysyl-[protein] + H2O = (2E)-2-butenoate + L-lysyl-[protein]</text>
        <dbReference type="Rhea" id="RHEA:69172"/>
        <dbReference type="Rhea" id="RHEA-COMP:9752"/>
        <dbReference type="Rhea" id="RHEA-COMP:13707"/>
        <dbReference type="ChEBI" id="CHEBI:15377"/>
        <dbReference type="ChEBI" id="CHEBI:29969"/>
        <dbReference type="ChEBI" id="CHEBI:35899"/>
        <dbReference type="ChEBI" id="CHEBI:137954"/>
    </reaction>
    <physiologicalReaction direction="left-to-right" evidence="15">
        <dbReference type="Rhea" id="RHEA:69173"/>
    </physiologicalReaction>
</comment>
<organism evidence="22 23">
    <name type="scientific">Chrysodeixis includens</name>
    <name type="common">Soybean looper</name>
    <name type="synonym">Pseudoplusia includens</name>
    <dbReference type="NCBI Taxonomy" id="689277"/>
    <lineage>
        <taxon>Eukaryota</taxon>
        <taxon>Metazoa</taxon>
        <taxon>Ecdysozoa</taxon>
        <taxon>Arthropoda</taxon>
        <taxon>Hexapoda</taxon>
        <taxon>Insecta</taxon>
        <taxon>Pterygota</taxon>
        <taxon>Neoptera</taxon>
        <taxon>Endopterygota</taxon>
        <taxon>Lepidoptera</taxon>
        <taxon>Glossata</taxon>
        <taxon>Ditrysia</taxon>
        <taxon>Noctuoidea</taxon>
        <taxon>Noctuidae</taxon>
        <taxon>Plusiinae</taxon>
        <taxon>Chrysodeixis</taxon>
    </lineage>
</organism>
<evidence type="ECO:0000256" key="17">
    <source>
        <dbReference type="PIRNR" id="PIRNR037913"/>
    </source>
</evidence>
<dbReference type="EMBL" id="LR824024">
    <property type="protein sequence ID" value="CAH0595357.1"/>
    <property type="molecule type" value="Genomic_DNA"/>
</dbReference>
<evidence type="ECO:0000256" key="3">
    <source>
        <dbReference type="ARBA" id="ARBA00004286"/>
    </source>
</evidence>
<gene>
    <name evidence="22" type="ORF">CINC_LOCUS6737</name>
</gene>
<evidence type="ECO:0000256" key="1">
    <source>
        <dbReference type="ARBA" id="ARBA00001968"/>
    </source>
</evidence>
<dbReference type="SUPFAM" id="SSF52768">
    <property type="entry name" value="Arginase/deacetylase"/>
    <property type="match status" value="1"/>
</dbReference>
<name>A0A9P0BV06_CHRIL</name>
<evidence type="ECO:0000256" key="6">
    <source>
        <dbReference type="ARBA" id="ARBA00022490"/>
    </source>
</evidence>
<keyword evidence="8 20" id="KW-0479">Metal-binding</keyword>
<feature type="active site" description="Proton acceptor" evidence="18">
    <location>
        <position position="135"/>
    </location>
</feature>
<evidence type="ECO:0000256" key="12">
    <source>
        <dbReference type="ARBA" id="ARBA00023163"/>
    </source>
</evidence>
<evidence type="ECO:0000256" key="2">
    <source>
        <dbReference type="ARBA" id="ARBA00004123"/>
    </source>
</evidence>
<keyword evidence="13 17" id="KW-0539">Nucleus</keyword>
<comment type="similarity">
    <text evidence="17">Belongs to the histone deacetylase family. HD Type 1 subfamily.</text>
</comment>
<dbReference type="OrthoDB" id="73273at2759"/>
<dbReference type="InterPro" id="IPR003084">
    <property type="entry name" value="HDAC_I/II"/>
</dbReference>
<dbReference type="GO" id="GO:0005694">
    <property type="term" value="C:chromosome"/>
    <property type="evidence" value="ECO:0007669"/>
    <property type="project" value="UniProtKB-SubCell"/>
</dbReference>
<evidence type="ECO:0000256" key="19">
    <source>
        <dbReference type="PIRSR" id="PIRSR037913-2"/>
    </source>
</evidence>
<dbReference type="GO" id="GO:0005634">
    <property type="term" value="C:nucleus"/>
    <property type="evidence" value="ECO:0007669"/>
    <property type="project" value="UniProtKB-SubCell"/>
</dbReference>
<evidence type="ECO:0000256" key="4">
    <source>
        <dbReference type="ARBA" id="ARBA00004496"/>
    </source>
</evidence>
<feature type="binding site" evidence="20">
    <location>
        <position position="172"/>
    </location>
    <ligand>
        <name>a divalent metal cation</name>
        <dbReference type="ChEBI" id="CHEBI:60240"/>
    </ligand>
</feature>
<evidence type="ECO:0000256" key="7">
    <source>
        <dbReference type="ARBA" id="ARBA00022491"/>
    </source>
</evidence>
<dbReference type="EC" id="3.5.1.98" evidence="17"/>
<dbReference type="Pfam" id="PF00850">
    <property type="entry name" value="Hist_deacetyl"/>
    <property type="match status" value="1"/>
</dbReference>
<evidence type="ECO:0000256" key="5">
    <source>
        <dbReference type="ARBA" id="ARBA00022454"/>
    </source>
</evidence>
<dbReference type="Proteomes" id="UP001154114">
    <property type="component" value="Chromosome 21"/>
</dbReference>
<comment type="catalytic activity">
    <reaction evidence="16">
        <text>N(6)-acetyl-L-lysyl-[histone] + H2O = L-lysyl-[histone] + acetate</text>
        <dbReference type="Rhea" id="RHEA:58196"/>
        <dbReference type="Rhea" id="RHEA-COMP:9845"/>
        <dbReference type="Rhea" id="RHEA-COMP:11338"/>
        <dbReference type="ChEBI" id="CHEBI:15377"/>
        <dbReference type="ChEBI" id="CHEBI:29969"/>
        <dbReference type="ChEBI" id="CHEBI:30089"/>
        <dbReference type="ChEBI" id="CHEBI:61930"/>
        <dbReference type="EC" id="3.5.1.98"/>
    </reaction>
    <physiologicalReaction direction="left-to-right" evidence="16">
        <dbReference type="Rhea" id="RHEA:58197"/>
    </physiologicalReaction>
</comment>
<dbReference type="PRINTS" id="PR01270">
    <property type="entry name" value="HDASUPER"/>
</dbReference>
<feature type="binding site" evidence="19">
    <location>
        <position position="93"/>
    </location>
    <ligand>
        <name>substrate</name>
    </ligand>
</feature>
<comment type="catalytic activity">
    <reaction evidence="14">
        <text>N(6)-acetyl-L-lysyl-[protein] + H2O = L-lysyl-[protein] + acetate</text>
        <dbReference type="Rhea" id="RHEA:58108"/>
        <dbReference type="Rhea" id="RHEA-COMP:9752"/>
        <dbReference type="Rhea" id="RHEA-COMP:10731"/>
        <dbReference type="ChEBI" id="CHEBI:15377"/>
        <dbReference type="ChEBI" id="CHEBI:29969"/>
        <dbReference type="ChEBI" id="CHEBI:30089"/>
        <dbReference type="ChEBI" id="CHEBI:61930"/>
    </reaction>
    <physiologicalReaction direction="left-to-right" evidence="14">
        <dbReference type="Rhea" id="RHEA:58109"/>
    </physiologicalReaction>
</comment>
<protein>
    <recommendedName>
        <fullName evidence="17">Histone deacetylase</fullName>
        <ecNumber evidence="17">3.5.1.98</ecNumber>
    </recommendedName>
</protein>
<feature type="domain" description="Histone deacetylase" evidence="21">
    <location>
        <begin position="25"/>
        <end position="312"/>
    </location>
</feature>
<evidence type="ECO:0000256" key="9">
    <source>
        <dbReference type="ARBA" id="ARBA00022801"/>
    </source>
</evidence>
<feature type="binding site" evidence="20">
    <location>
        <position position="170"/>
    </location>
    <ligand>
        <name>a divalent metal cation</name>
        <dbReference type="ChEBI" id="CHEBI:60240"/>
    </ligand>
</feature>
<keyword evidence="7" id="KW-0678">Repressor</keyword>
<dbReference type="PANTHER" id="PTHR10625">
    <property type="entry name" value="HISTONE DEACETYLASE HDAC1-RELATED"/>
    <property type="match status" value="1"/>
</dbReference>
<evidence type="ECO:0000256" key="13">
    <source>
        <dbReference type="ARBA" id="ARBA00023242"/>
    </source>
</evidence>
<evidence type="ECO:0000256" key="8">
    <source>
        <dbReference type="ARBA" id="ARBA00022723"/>
    </source>
</evidence>
<feature type="binding site" evidence="19">
    <location>
        <position position="143"/>
    </location>
    <ligand>
        <name>substrate</name>
    </ligand>
</feature>
<reference evidence="22" key="1">
    <citation type="submission" date="2021-12" db="EMBL/GenBank/DDBJ databases">
        <authorList>
            <person name="King R."/>
        </authorList>
    </citation>
    <scope>NUCLEOTIDE SEQUENCE</scope>
</reference>
<dbReference type="Gene3D" id="3.40.800.20">
    <property type="entry name" value="Histone deacetylase domain"/>
    <property type="match status" value="1"/>
</dbReference>
<accession>A0A9P0BV06</accession>
<dbReference type="AlphaFoldDB" id="A0A9P0BV06"/>
<evidence type="ECO:0000256" key="10">
    <source>
        <dbReference type="ARBA" id="ARBA00022853"/>
    </source>
</evidence>
<keyword evidence="9 17" id="KW-0378">Hydrolase</keyword>
<dbReference type="GO" id="GO:0005737">
    <property type="term" value="C:cytoplasm"/>
    <property type="evidence" value="ECO:0007669"/>
    <property type="project" value="UniProtKB-SubCell"/>
</dbReference>
<dbReference type="GO" id="GO:0031507">
    <property type="term" value="P:heterochromatin formation"/>
    <property type="evidence" value="ECO:0007669"/>
    <property type="project" value="TreeGrafter"/>
</dbReference>
<evidence type="ECO:0000313" key="22">
    <source>
        <dbReference type="EMBL" id="CAH0595357.1"/>
    </source>
</evidence>
<evidence type="ECO:0000256" key="11">
    <source>
        <dbReference type="ARBA" id="ARBA00023015"/>
    </source>
</evidence>
<dbReference type="PANTHER" id="PTHR10625:SF14">
    <property type="entry name" value="HISTONE DEACETYLASE 8"/>
    <property type="match status" value="1"/>
</dbReference>
<keyword evidence="10 17" id="KW-0156">Chromatin regulator</keyword>
<evidence type="ECO:0000256" key="18">
    <source>
        <dbReference type="PIRSR" id="PIRSR037913-1"/>
    </source>
</evidence>
<keyword evidence="23" id="KW-1185">Reference proteome</keyword>
<dbReference type="GO" id="GO:0046872">
    <property type="term" value="F:metal ion binding"/>
    <property type="evidence" value="ECO:0007669"/>
    <property type="project" value="UniProtKB-KW"/>
</dbReference>
<dbReference type="PRINTS" id="PR01271">
    <property type="entry name" value="HISDACETLASE"/>
</dbReference>
<evidence type="ECO:0000256" key="16">
    <source>
        <dbReference type="ARBA" id="ARBA00049416"/>
    </source>
</evidence>
<dbReference type="InterPro" id="IPR023696">
    <property type="entry name" value="Ureohydrolase_dom_sf"/>
</dbReference>
<keyword evidence="11 17" id="KW-0805">Transcription regulation</keyword>
<feature type="binding site" evidence="19">
    <location>
        <position position="298"/>
    </location>
    <ligand>
        <name>substrate</name>
    </ligand>
</feature>
<dbReference type="GO" id="GO:0141221">
    <property type="term" value="F:histone deacetylase activity, hydrolytic mechanism"/>
    <property type="evidence" value="ECO:0007669"/>
    <property type="project" value="UniProtKB-EC"/>
</dbReference>
<dbReference type="InterPro" id="IPR023801">
    <property type="entry name" value="His_deacetylse_dom"/>
</dbReference>
<feature type="binding site" evidence="20">
    <location>
        <position position="259"/>
    </location>
    <ligand>
        <name>a divalent metal cation</name>
        <dbReference type="ChEBI" id="CHEBI:60240"/>
    </ligand>
</feature>
<dbReference type="InterPro" id="IPR000286">
    <property type="entry name" value="HDACs"/>
</dbReference>
<evidence type="ECO:0000259" key="21">
    <source>
        <dbReference type="Pfam" id="PF00850"/>
    </source>
</evidence>
<dbReference type="InterPro" id="IPR037138">
    <property type="entry name" value="His_deacetylse_dom_sf"/>
</dbReference>
<comment type="subcellular location">
    <subcellularLocation>
        <location evidence="3">Chromosome</location>
    </subcellularLocation>
    <subcellularLocation>
        <location evidence="4">Cytoplasm</location>
    </subcellularLocation>
    <subcellularLocation>
        <location evidence="2 17">Nucleus</location>
    </subcellularLocation>
</comment>
<dbReference type="PIRSF" id="PIRSF037913">
    <property type="entry name" value="His_deacetylse_1"/>
    <property type="match status" value="1"/>
</dbReference>
<sequence length="431" mass="48407">MNKAKPCYIWDEKLIEESDRLPAVIGRASMVHNIIEAFNLMGKLTVVRSTPATYEDMREFHSDSYLNQLKKYFEVDEDYMSTARDEEFGIGYDCPPVSNMFDLVSCVAGGSVTAARCLLLGVSNIALNWCGGWHHAHRAKAEGFCYVNDIVIAIEKLRKKFPKVLYIDLDVHHGNGVEEAYSSNKSVFTLSFHKYEPGFFPGSGDIDNIGSQDGTGYACNFPLHASYTDDTMEYAFEKVFNAIYNNFEPDAIVTQCGADALARDPNGGATLTTRSYCTCVQHVLDKRKPTLLLGGGGYNHANAARLWASLTALVAGVQLDDQIPEHSDWPQYGPGYTMTVEPTLARDCNKKTYIEDCIKKILDNLNKYVKPISEEPVTKRMKTEGEDMISKTSYRNNKLDFRKKDSMFATEEKNDTAKNKSEVNDVYEFID</sequence>
<comment type="cofactor">
    <cofactor evidence="1">
        <name>a divalent metal cation</name>
        <dbReference type="ChEBI" id="CHEBI:60240"/>
    </cofactor>
</comment>
<evidence type="ECO:0000313" key="23">
    <source>
        <dbReference type="Proteomes" id="UP001154114"/>
    </source>
</evidence>
<keyword evidence="12 17" id="KW-0804">Transcription</keyword>
<proteinExistence type="inferred from homology"/>
<keyword evidence="6" id="KW-0963">Cytoplasm</keyword>
<keyword evidence="5" id="KW-0158">Chromosome</keyword>
<evidence type="ECO:0000256" key="20">
    <source>
        <dbReference type="PIRSR" id="PIRSR037913-3"/>
    </source>
</evidence>